<dbReference type="PROSITE" id="PS51257">
    <property type="entry name" value="PROKAR_LIPOPROTEIN"/>
    <property type="match status" value="1"/>
</dbReference>
<evidence type="ECO:0000256" key="1">
    <source>
        <dbReference type="SAM" id="SignalP"/>
    </source>
</evidence>
<keyword evidence="4" id="KW-1185">Reference proteome</keyword>
<feature type="signal peptide" evidence="1">
    <location>
        <begin position="1"/>
        <end position="17"/>
    </location>
</feature>
<dbReference type="EMBL" id="JBINXB010000005">
    <property type="protein sequence ID" value="MFH6565599.1"/>
    <property type="molecule type" value="Genomic_DNA"/>
</dbReference>
<evidence type="ECO:0000313" key="4">
    <source>
        <dbReference type="Proteomes" id="UP001609821"/>
    </source>
</evidence>
<protein>
    <submittedName>
        <fullName evidence="3">PqiC family protein</fullName>
    </submittedName>
</protein>
<feature type="chain" id="PRO_5045380742" evidence="1">
    <location>
        <begin position="18"/>
        <end position="186"/>
    </location>
</feature>
<feature type="domain" description="ABC-type transport auxiliary lipoprotein component" evidence="2">
    <location>
        <begin position="37"/>
        <end position="171"/>
    </location>
</feature>
<organism evidence="3 4">
    <name type="scientific">Pseudomonas kulmbachensis</name>
    <dbReference type="NCBI Taxonomy" id="3043408"/>
    <lineage>
        <taxon>Bacteria</taxon>
        <taxon>Pseudomonadati</taxon>
        <taxon>Pseudomonadota</taxon>
        <taxon>Gammaproteobacteria</taxon>
        <taxon>Pseudomonadales</taxon>
        <taxon>Pseudomonadaceae</taxon>
        <taxon>Pseudomonas</taxon>
    </lineage>
</organism>
<sequence>MFLPLKISLLTALLLLAACRSDPIQFHTLMPAHLSGNSRSGAADIQIVGISVPPQVDRPQIVIRQGNSGLAILETQWWAASLVDELRSALVGQLTNSTPSRKFSVRLDVQRFDSIPDQYALLDVKWRLRTTGDNDYSLMTCRTTLRSPAGPTIDDLVMAHQNNVKRLAAIISEASGRTSTDCPLER</sequence>
<dbReference type="InterPro" id="IPR005586">
    <property type="entry name" value="ABC_trans_aux"/>
</dbReference>
<gene>
    <name evidence="3" type="ORF">ACHMWK_06390</name>
</gene>
<name>A0ABW7LV86_9PSED</name>
<dbReference type="Pfam" id="PF03886">
    <property type="entry name" value="ABC_trans_aux"/>
    <property type="match status" value="1"/>
</dbReference>
<keyword evidence="1" id="KW-0732">Signal</keyword>
<reference evidence="3 4" key="1">
    <citation type="submission" date="2024-10" db="EMBL/GenBank/DDBJ databases">
        <title>Aeromonas and Pseudomonas from the Cagarras Archipelago, Rio de Janeiro, Brazil.</title>
        <authorList>
            <person name="Canellas A.L.B."/>
            <person name="Laport M.S."/>
        </authorList>
    </citation>
    <scope>NUCLEOTIDE SEQUENCE [LARGE SCALE GENOMIC DNA]</scope>
    <source>
        <strain evidence="3 4">CPF-4</strain>
    </source>
</reference>
<dbReference type="Proteomes" id="UP001609821">
    <property type="component" value="Unassembled WGS sequence"/>
</dbReference>
<evidence type="ECO:0000313" key="3">
    <source>
        <dbReference type="EMBL" id="MFH6565599.1"/>
    </source>
</evidence>
<dbReference type="RefSeq" id="WP_321833755.1">
    <property type="nucleotide sequence ID" value="NZ_JBINXA010000015.1"/>
</dbReference>
<dbReference type="SUPFAM" id="SSF159594">
    <property type="entry name" value="XCC0632-like"/>
    <property type="match status" value="1"/>
</dbReference>
<accession>A0ABW7LV86</accession>
<comment type="caution">
    <text evidence="3">The sequence shown here is derived from an EMBL/GenBank/DDBJ whole genome shotgun (WGS) entry which is preliminary data.</text>
</comment>
<proteinExistence type="predicted"/>
<evidence type="ECO:0000259" key="2">
    <source>
        <dbReference type="Pfam" id="PF03886"/>
    </source>
</evidence>
<dbReference type="Gene3D" id="3.40.50.10610">
    <property type="entry name" value="ABC-type transport auxiliary lipoprotein component"/>
    <property type="match status" value="1"/>
</dbReference>